<dbReference type="PANTHER" id="PTHR43646">
    <property type="entry name" value="GLYCOSYLTRANSFERASE"/>
    <property type="match status" value="1"/>
</dbReference>
<dbReference type="GO" id="GO:0005886">
    <property type="term" value="C:plasma membrane"/>
    <property type="evidence" value="ECO:0007669"/>
    <property type="project" value="UniProtKB-SubCell"/>
</dbReference>
<name>A0A917MC89_9SPHI</name>
<proteinExistence type="predicted"/>
<gene>
    <name evidence="7" type="ORF">GCM10007415_22730</name>
</gene>
<organism evidence="7 8">
    <name type="scientific">Parapedobacter pyrenivorans</name>
    <dbReference type="NCBI Taxonomy" id="1305674"/>
    <lineage>
        <taxon>Bacteria</taxon>
        <taxon>Pseudomonadati</taxon>
        <taxon>Bacteroidota</taxon>
        <taxon>Sphingobacteriia</taxon>
        <taxon>Sphingobacteriales</taxon>
        <taxon>Sphingobacteriaceae</taxon>
        <taxon>Parapedobacter</taxon>
    </lineage>
</organism>
<evidence type="ECO:0000313" key="8">
    <source>
        <dbReference type="Proteomes" id="UP000660862"/>
    </source>
</evidence>
<dbReference type="CDD" id="cd02522">
    <property type="entry name" value="GT_2_like_a"/>
    <property type="match status" value="1"/>
</dbReference>
<dbReference type="Gene3D" id="3.90.550.10">
    <property type="entry name" value="Spore Coat Polysaccharide Biosynthesis Protein SpsA, Chain A"/>
    <property type="match status" value="1"/>
</dbReference>
<dbReference type="InterPro" id="IPR001173">
    <property type="entry name" value="Glyco_trans_2-like"/>
</dbReference>
<dbReference type="NCBIfam" id="TIGR04283">
    <property type="entry name" value="glyco_like_mftF"/>
    <property type="match status" value="1"/>
</dbReference>
<protein>
    <submittedName>
        <fullName evidence="7">Glycosyl hydrolase</fullName>
    </submittedName>
</protein>
<dbReference type="AlphaFoldDB" id="A0A917MC89"/>
<evidence type="ECO:0000259" key="6">
    <source>
        <dbReference type="Pfam" id="PF00535"/>
    </source>
</evidence>
<keyword evidence="3" id="KW-0328">Glycosyltransferase</keyword>
<evidence type="ECO:0000256" key="3">
    <source>
        <dbReference type="ARBA" id="ARBA00022676"/>
    </source>
</evidence>
<keyword evidence="2" id="KW-1003">Cell membrane</keyword>
<comment type="caution">
    <text evidence="7">The sequence shown here is derived from an EMBL/GenBank/DDBJ whole genome shotgun (WGS) entry which is preliminary data.</text>
</comment>
<evidence type="ECO:0000256" key="1">
    <source>
        <dbReference type="ARBA" id="ARBA00004236"/>
    </source>
</evidence>
<sequence>MDNRQSTFLSIIIPTYNEAGQIVRTLNKIRAANETHHTEIIVVDGGSTDNTVALAVAARAIVVHSEQKGRAAQMNKGVAGAIGEMLYFLHADSIPPINFMHDIRAAHSQGVKSGCFRLAFDCHHWFLRANAWFTRFDLNAFRFGDQSLFVTKAVFQKSGGFRDDLYIMEDQEIIHRLKKHGKFAVLNDSVVTSARKYLENGIYRMQGIFYATWILYYLGYPQARLVKLHRKFLRR</sequence>
<keyword evidence="5" id="KW-0472">Membrane</keyword>
<reference evidence="7" key="1">
    <citation type="journal article" date="2014" name="Int. J. Syst. Evol. Microbiol.">
        <title>Complete genome sequence of Corynebacterium casei LMG S-19264T (=DSM 44701T), isolated from a smear-ripened cheese.</title>
        <authorList>
            <consortium name="US DOE Joint Genome Institute (JGI-PGF)"/>
            <person name="Walter F."/>
            <person name="Albersmeier A."/>
            <person name="Kalinowski J."/>
            <person name="Ruckert C."/>
        </authorList>
    </citation>
    <scope>NUCLEOTIDE SEQUENCE</scope>
    <source>
        <strain evidence="7">CGMCC 1.12195</strain>
    </source>
</reference>
<evidence type="ECO:0000256" key="5">
    <source>
        <dbReference type="ARBA" id="ARBA00023136"/>
    </source>
</evidence>
<evidence type="ECO:0000313" key="7">
    <source>
        <dbReference type="EMBL" id="GGG88196.1"/>
    </source>
</evidence>
<dbReference type="EMBL" id="BMER01000001">
    <property type="protein sequence ID" value="GGG88196.1"/>
    <property type="molecule type" value="Genomic_DNA"/>
</dbReference>
<evidence type="ECO:0000256" key="4">
    <source>
        <dbReference type="ARBA" id="ARBA00022679"/>
    </source>
</evidence>
<dbReference type="PANTHER" id="PTHR43646:SF2">
    <property type="entry name" value="GLYCOSYLTRANSFERASE 2-LIKE DOMAIN-CONTAINING PROTEIN"/>
    <property type="match status" value="1"/>
</dbReference>
<reference evidence="7" key="2">
    <citation type="submission" date="2020-09" db="EMBL/GenBank/DDBJ databases">
        <authorList>
            <person name="Sun Q."/>
            <person name="Zhou Y."/>
        </authorList>
    </citation>
    <scope>NUCLEOTIDE SEQUENCE</scope>
    <source>
        <strain evidence="7">CGMCC 1.12195</strain>
    </source>
</reference>
<keyword evidence="4" id="KW-0808">Transferase</keyword>
<dbReference type="InterPro" id="IPR026461">
    <property type="entry name" value="Trfase_2_rSAM/seldom_assoc"/>
</dbReference>
<feature type="domain" description="Glycosyltransferase 2-like" evidence="6">
    <location>
        <begin position="10"/>
        <end position="109"/>
    </location>
</feature>
<dbReference type="Proteomes" id="UP000660862">
    <property type="component" value="Unassembled WGS sequence"/>
</dbReference>
<keyword evidence="7" id="KW-0378">Hydrolase</keyword>
<accession>A0A917MC89</accession>
<dbReference type="GO" id="GO:0016787">
    <property type="term" value="F:hydrolase activity"/>
    <property type="evidence" value="ECO:0007669"/>
    <property type="project" value="UniProtKB-KW"/>
</dbReference>
<dbReference type="GO" id="GO:0016757">
    <property type="term" value="F:glycosyltransferase activity"/>
    <property type="evidence" value="ECO:0007669"/>
    <property type="project" value="UniProtKB-KW"/>
</dbReference>
<dbReference type="RefSeq" id="WP_188505978.1">
    <property type="nucleotide sequence ID" value="NZ_BMER01000001.1"/>
</dbReference>
<keyword evidence="8" id="KW-1185">Reference proteome</keyword>
<dbReference type="InterPro" id="IPR029044">
    <property type="entry name" value="Nucleotide-diphossugar_trans"/>
</dbReference>
<dbReference type="SUPFAM" id="SSF53448">
    <property type="entry name" value="Nucleotide-diphospho-sugar transferases"/>
    <property type="match status" value="1"/>
</dbReference>
<comment type="subcellular location">
    <subcellularLocation>
        <location evidence="1">Cell membrane</location>
    </subcellularLocation>
</comment>
<dbReference type="Pfam" id="PF00535">
    <property type="entry name" value="Glycos_transf_2"/>
    <property type="match status" value="1"/>
</dbReference>
<evidence type="ECO:0000256" key="2">
    <source>
        <dbReference type="ARBA" id="ARBA00022475"/>
    </source>
</evidence>